<dbReference type="eggNOG" id="COG1917">
    <property type="taxonomic scope" value="Bacteria"/>
</dbReference>
<protein>
    <recommendedName>
        <fullName evidence="5">HTH-type transcriptional regulator RipA</fullName>
    </recommendedName>
    <alternativeName>
        <fullName evidence="6">Repressor of iron proteins A</fullName>
    </alternativeName>
</protein>
<evidence type="ECO:0000256" key="2">
    <source>
        <dbReference type="ARBA" id="ARBA00023015"/>
    </source>
</evidence>
<dbReference type="InterPro" id="IPR013096">
    <property type="entry name" value="Cupin_2"/>
</dbReference>
<keyword evidence="2" id="KW-0805">Transcription regulation</keyword>
<dbReference type="GO" id="GO:0043565">
    <property type="term" value="F:sequence-specific DNA binding"/>
    <property type="evidence" value="ECO:0007669"/>
    <property type="project" value="InterPro"/>
</dbReference>
<dbReference type="InterPro" id="IPR014710">
    <property type="entry name" value="RmlC-like_jellyroll"/>
</dbReference>
<keyword evidence="9" id="KW-1185">Reference proteome</keyword>
<gene>
    <name evidence="8" type="ORF">NONO_c15050</name>
</gene>
<evidence type="ECO:0000259" key="7">
    <source>
        <dbReference type="PROSITE" id="PS01124"/>
    </source>
</evidence>
<keyword evidence="3" id="KW-0238">DNA-binding</keyword>
<dbReference type="KEGG" id="nno:NONO_c15050"/>
<evidence type="ECO:0000256" key="1">
    <source>
        <dbReference type="ARBA" id="ARBA00022491"/>
    </source>
</evidence>
<evidence type="ECO:0000313" key="9">
    <source>
        <dbReference type="Proteomes" id="UP000019150"/>
    </source>
</evidence>
<evidence type="ECO:0000313" key="8">
    <source>
        <dbReference type="EMBL" id="AHH16306.1"/>
    </source>
</evidence>
<evidence type="ECO:0000256" key="5">
    <source>
        <dbReference type="ARBA" id="ARBA00074140"/>
    </source>
</evidence>
<dbReference type="Pfam" id="PF07883">
    <property type="entry name" value="Cupin_2"/>
    <property type="match status" value="1"/>
</dbReference>
<dbReference type="FunFam" id="1.10.10.60:FF:000132">
    <property type="entry name" value="AraC family transcriptional regulator"/>
    <property type="match status" value="1"/>
</dbReference>
<feature type="domain" description="HTH araC/xylS-type" evidence="7">
    <location>
        <begin position="151"/>
        <end position="248"/>
    </location>
</feature>
<dbReference type="OrthoDB" id="2039152at2"/>
<dbReference type="SUPFAM" id="SSF51182">
    <property type="entry name" value="RmlC-like cupins"/>
    <property type="match status" value="1"/>
</dbReference>
<evidence type="ECO:0000256" key="4">
    <source>
        <dbReference type="ARBA" id="ARBA00023163"/>
    </source>
</evidence>
<dbReference type="GO" id="GO:0003700">
    <property type="term" value="F:DNA-binding transcription factor activity"/>
    <property type="evidence" value="ECO:0007669"/>
    <property type="project" value="InterPro"/>
</dbReference>
<dbReference type="InterPro" id="IPR018060">
    <property type="entry name" value="HTH_AraC"/>
</dbReference>
<dbReference type="RefSeq" id="WP_025347822.1">
    <property type="nucleotide sequence ID" value="NZ_CP006850.1"/>
</dbReference>
<dbReference type="STRING" id="1415166.NONO_c15050"/>
<proteinExistence type="predicted"/>
<evidence type="ECO:0000256" key="3">
    <source>
        <dbReference type="ARBA" id="ARBA00023125"/>
    </source>
</evidence>
<dbReference type="InterPro" id="IPR009057">
    <property type="entry name" value="Homeodomain-like_sf"/>
</dbReference>
<dbReference type="eggNOG" id="COG2207">
    <property type="taxonomic scope" value="Bacteria"/>
</dbReference>
<name>W5TGD1_9NOCA</name>
<dbReference type="SUPFAM" id="SSF46689">
    <property type="entry name" value="Homeodomain-like"/>
    <property type="match status" value="1"/>
</dbReference>
<evidence type="ECO:0000256" key="6">
    <source>
        <dbReference type="ARBA" id="ARBA00079449"/>
    </source>
</evidence>
<dbReference type="Gene3D" id="1.10.10.60">
    <property type="entry name" value="Homeodomain-like"/>
    <property type="match status" value="1"/>
</dbReference>
<dbReference type="PATRIC" id="fig|1415166.3.peg.1529"/>
<dbReference type="Pfam" id="PF12833">
    <property type="entry name" value="HTH_18"/>
    <property type="match status" value="1"/>
</dbReference>
<dbReference type="AlphaFoldDB" id="W5TGD1"/>
<dbReference type="InterPro" id="IPR011051">
    <property type="entry name" value="RmlC_Cupin_sf"/>
</dbReference>
<dbReference type="EMBL" id="CP006850">
    <property type="protein sequence ID" value="AHH16306.1"/>
    <property type="molecule type" value="Genomic_DNA"/>
</dbReference>
<dbReference type="CDD" id="cd06124">
    <property type="entry name" value="cupin_NimR-like_N"/>
    <property type="match status" value="1"/>
</dbReference>
<dbReference type="HOGENOM" id="CLU_000445_87_2_11"/>
<dbReference type="PANTHER" id="PTHR11019:SF199">
    <property type="entry name" value="HTH-TYPE TRANSCRIPTIONAL REGULATOR NIMR"/>
    <property type="match status" value="1"/>
</dbReference>
<dbReference type="PANTHER" id="PTHR11019">
    <property type="entry name" value="HTH-TYPE TRANSCRIPTIONAL REGULATOR NIMR"/>
    <property type="match status" value="1"/>
</dbReference>
<keyword evidence="1" id="KW-0678">Repressor</keyword>
<sequence>MSQIRHTPVAVTHTQLRAGGDVIDRHRHDDHQLIYVSSGVIAIGTEHGSWVASNDRALWIPAGTWHEHRFYGQTHFHTVGFPADGTAPVLPVRTPTVVAVDALVRELLIALTGPALTPAETRHIRAVLRDRLRRVVMQPITLPVARDQRLADVCRIVEADLREPWTLALLARRVHTSERTLSRLYREEFGMTFPQWRTRTRIFAAMVMLAEGAAVTATAHACGWGTVSAFVDTFARAMGTTPGAYSAGARPRAG</sequence>
<dbReference type="Proteomes" id="UP000019150">
    <property type="component" value="Chromosome"/>
</dbReference>
<organism evidence="8 9">
    <name type="scientific">Nocardia nova SH22a</name>
    <dbReference type="NCBI Taxonomy" id="1415166"/>
    <lineage>
        <taxon>Bacteria</taxon>
        <taxon>Bacillati</taxon>
        <taxon>Actinomycetota</taxon>
        <taxon>Actinomycetes</taxon>
        <taxon>Mycobacteriales</taxon>
        <taxon>Nocardiaceae</taxon>
        <taxon>Nocardia</taxon>
    </lineage>
</organism>
<dbReference type="PROSITE" id="PS01124">
    <property type="entry name" value="HTH_ARAC_FAMILY_2"/>
    <property type="match status" value="1"/>
</dbReference>
<dbReference type="Gene3D" id="2.60.120.10">
    <property type="entry name" value="Jelly Rolls"/>
    <property type="match status" value="1"/>
</dbReference>
<reference evidence="8 9" key="1">
    <citation type="journal article" date="2014" name="Appl. Environ. Microbiol.">
        <title>Insights into the Microbial Degradation of Rubber and Gutta-Percha by Analysis of the Complete Genome of Nocardia nova SH22a.</title>
        <authorList>
            <person name="Luo Q."/>
            <person name="Hiessl S."/>
            <person name="Poehlein A."/>
            <person name="Daniel R."/>
            <person name="Steinbuchel A."/>
        </authorList>
    </citation>
    <scope>NUCLEOTIDE SEQUENCE [LARGE SCALE GENOMIC DNA]</scope>
    <source>
        <strain evidence="8">SH22a</strain>
    </source>
</reference>
<keyword evidence="4" id="KW-0804">Transcription</keyword>
<dbReference type="SMART" id="SM00342">
    <property type="entry name" value="HTH_ARAC"/>
    <property type="match status" value="1"/>
</dbReference>
<accession>W5TGD1</accession>